<evidence type="ECO:0000313" key="1">
    <source>
        <dbReference type="EMBL" id="KKN19783.1"/>
    </source>
</evidence>
<proteinExistence type="predicted"/>
<name>A0A0F9RR36_9ZZZZ</name>
<accession>A0A0F9RR36</accession>
<dbReference type="AlphaFoldDB" id="A0A0F9RR36"/>
<comment type="caution">
    <text evidence="1">The sequence shown here is derived from an EMBL/GenBank/DDBJ whole genome shotgun (WGS) entry which is preliminary data.</text>
</comment>
<reference evidence="1" key="1">
    <citation type="journal article" date="2015" name="Nature">
        <title>Complex archaea that bridge the gap between prokaryotes and eukaryotes.</title>
        <authorList>
            <person name="Spang A."/>
            <person name="Saw J.H."/>
            <person name="Jorgensen S.L."/>
            <person name="Zaremba-Niedzwiedzka K."/>
            <person name="Martijn J."/>
            <person name="Lind A.E."/>
            <person name="van Eijk R."/>
            <person name="Schleper C."/>
            <person name="Guy L."/>
            <person name="Ettema T.J."/>
        </authorList>
    </citation>
    <scope>NUCLEOTIDE SEQUENCE</scope>
</reference>
<sequence length="69" mass="7403">MPSPLSNSQFARLIGQMFGAISRAASSCPKGGVHRFQGYPRERSTCRQCAQLPLALRKEIVRGLAGNGA</sequence>
<organism evidence="1">
    <name type="scientific">marine sediment metagenome</name>
    <dbReference type="NCBI Taxonomy" id="412755"/>
    <lineage>
        <taxon>unclassified sequences</taxon>
        <taxon>metagenomes</taxon>
        <taxon>ecological metagenomes</taxon>
    </lineage>
</organism>
<gene>
    <name evidence="1" type="ORF">LCGC14_0942320</name>
</gene>
<protein>
    <submittedName>
        <fullName evidence="1">Uncharacterized protein</fullName>
    </submittedName>
</protein>
<dbReference type="EMBL" id="LAZR01003302">
    <property type="protein sequence ID" value="KKN19783.1"/>
    <property type="molecule type" value="Genomic_DNA"/>
</dbReference>